<keyword evidence="6" id="KW-1133">Transmembrane helix</keyword>
<keyword evidence="3 9" id="KW-0813">Transport</keyword>
<proteinExistence type="inferred from homology"/>
<evidence type="ECO:0000256" key="5">
    <source>
        <dbReference type="ARBA" id="ARBA00022737"/>
    </source>
</evidence>
<evidence type="ECO:0000256" key="4">
    <source>
        <dbReference type="ARBA" id="ARBA00022692"/>
    </source>
</evidence>
<name>A0A067L0X5_JATCU</name>
<keyword evidence="4 8" id="KW-0812">Transmembrane</keyword>
<evidence type="ECO:0000256" key="1">
    <source>
        <dbReference type="ARBA" id="ARBA00004141"/>
    </source>
</evidence>
<dbReference type="Proteomes" id="UP000027138">
    <property type="component" value="Unassembled WGS sequence"/>
</dbReference>
<evidence type="ECO:0000313" key="10">
    <source>
        <dbReference type="EMBL" id="KDP42082.1"/>
    </source>
</evidence>
<dbReference type="PANTHER" id="PTHR45618">
    <property type="entry name" value="MITOCHONDRIAL DICARBOXYLATE CARRIER-RELATED"/>
    <property type="match status" value="1"/>
</dbReference>
<evidence type="ECO:0000256" key="8">
    <source>
        <dbReference type="PROSITE-ProRule" id="PRU00282"/>
    </source>
</evidence>
<feature type="repeat" description="Solcar" evidence="8">
    <location>
        <begin position="71"/>
        <end position="160"/>
    </location>
</feature>
<comment type="similarity">
    <text evidence="2 9">Belongs to the mitochondrial carrier (TC 2.A.29) family.</text>
</comment>
<evidence type="ECO:0000256" key="6">
    <source>
        <dbReference type="ARBA" id="ARBA00022989"/>
    </source>
</evidence>
<evidence type="ECO:0000313" key="11">
    <source>
        <dbReference type="EMBL" id="KDP42083.1"/>
    </source>
</evidence>
<reference evidence="10 12" key="1">
    <citation type="journal article" date="2014" name="PLoS ONE">
        <title>Global Analysis of Gene Expression Profiles in Physic Nut (Jatropha curcas L.) Seedlings Exposed to Salt Stress.</title>
        <authorList>
            <person name="Zhang L."/>
            <person name="Zhang C."/>
            <person name="Wu P."/>
            <person name="Chen Y."/>
            <person name="Li M."/>
            <person name="Jiang H."/>
            <person name="Wu G."/>
        </authorList>
    </citation>
    <scope>NUCLEOTIDE SEQUENCE [LARGE SCALE GENOMIC DNA]</scope>
    <source>
        <strain evidence="12">cv. GZQX0401</strain>
        <tissue evidence="10">Young leaves</tissue>
    </source>
</reference>
<dbReference type="GO" id="GO:0016020">
    <property type="term" value="C:membrane"/>
    <property type="evidence" value="ECO:0007669"/>
    <property type="project" value="UniProtKB-SubCell"/>
</dbReference>
<dbReference type="EMBL" id="KK914312">
    <property type="protein sequence ID" value="KDP42082.1"/>
    <property type="molecule type" value="Genomic_DNA"/>
</dbReference>
<dbReference type="Gene3D" id="1.50.40.10">
    <property type="entry name" value="Mitochondrial carrier domain"/>
    <property type="match status" value="1"/>
</dbReference>
<keyword evidence="7 8" id="KW-0472">Membrane</keyword>
<dbReference type="PROSITE" id="PS50920">
    <property type="entry name" value="SOLCAR"/>
    <property type="match status" value="2"/>
</dbReference>
<evidence type="ECO:0000256" key="3">
    <source>
        <dbReference type="ARBA" id="ARBA00022448"/>
    </source>
</evidence>
<dbReference type="InterPro" id="IPR023395">
    <property type="entry name" value="MCP_dom_sf"/>
</dbReference>
<gene>
    <name evidence="10" type="ORF">JCGZ_01870</name>
    <name evidence="11" type="ORF">JCGZ_01871</name>
</gene>
<keyword evidence="5" id="KW-0677">Repeat</keyword>
<keyword evidence="12" id="KW-1185">Reference proteome</keyword>
<dbReference type="Pfam" id="PF00153">
    <property type="entry name" value="Mito_carr"/>
    <property type="match status" value="2"/>
</dbReference>
<protein>
    <submittedName>
        <fullName evidence="10">Uncharacterized protein</fullName>
    </submittedName>
</protein>
<comment type="subcellular location">
    <subcellularLocation>
        <location evidence="1">Membrane</location>
        <topology evidence="1">Multi-pass membrane protein</topology>
    </subcellularLocation>
</comment>
<dbReference type="SUPFAM" id="SSF103506">
    <property type="entry name" value="Mitochondrial carrier"/>
    <property type="match status" value="1"/>
</dbReference>
<evidence type="ECO:0000256" key="2">
    <source>
        <dbReference type="ARBA" id="ARBA00006375"/>
    </source>
</evidence>
<evidence type="ECO:0000313" key="12">
    <source>
        <dbReference type="Proteomes" id="UP000027138"/>
    </source>
</evidence>
<sequence>MENNKKNNDSVGSSSSLGLIGSLKPFVKAGIASVTADISYLFIPIGAEWCIASRIKDEKLKKLLKSPEILKADLKEVSCGLLASVIGHSVTAPYITAKICMLADSHLPVEKHYRNVYDALYRISAKEGISALWTRNASLAIPFILSRTAVFASYHRSLGYFEGLFGSGGTRACLAAGAVSGFCDSVILKPSANINKRMRAMKPNSQGKYPYTSHLDCGLKILQSEGLFTLYKGYLRTIPRSIPQIMTMWLVLRKIQEFEEEFNREQVNGYIVD</sequence>
<dbReference type="EMBL" id="KK914312">
    <property type="protein sequence ID" value="KDP42083.1"/>
    <property type="molecule type" value="Genomic_DNA"/>
</dbReference>
<accession>A0A067L0X5</accession>
<dbReference type="OrthoDB" id="1618019at2759"/>
<dbReference type="InterPro" id="IPR050391">
    <property type="entry name" value="Mito_Metabolite_Transporter"/>
</dbReference>
<feature type="repeat" description="Solcar" evidence="8">
    <location>
        <begin position="168"/>
        <end position="258"/>
    </location>
</feature>
<dbReference type="InterPro" id="IPR018108">
    <property type="entry name" value="MCP_transmembrane"/>
</dbReference>
<evidence type="ECO:0000256" key="7">
    <source>
        <dbReference type="ARBA" id="ARBA00023136"/>
    </source>
</evidence>
<organism evidence="10 12">
    <name type="scientific">Jatropha curcas</name>
    <name type="common">Barbados nut</name>
    <dbReference type="NCBI Taxonomy" id="180498"/>
    <lineage>
        <taxon>Eukaryota</taxon>
        <taxon>Viridiplantae</taxon>
        <taxon>Streptophyta</taxon>
        <taxon>Embryophyta</taxon>
        <taxon>Tracheophyta</taxon>
        <taxon>Spermatophyta</taxon>
        <taxon>Magnoliopsida</taxon>
        <taxon>eudicotyledons</taxon>
        <taxon>Gunneridae</taxon>
        <taxon>Pentapetalae</taxon>
        <taxon>rosids</taxon>
        <taxon>fabids</taxon>
        <taxon>Malpighiales</taxon>
        <taxon>Euphorbiaceae</taxon>
        <taxon>Crotonoideae</taxon>
        <taxon>Jatropheae</taxon>
        <taxon>Jatropha</taxon>
    </lineage>
</organism>
<dbReference type="AlphaFoldDB" id="A0A067L0X5"/>
<evidence type="ECO:0000256" key="9">
    <source>
        <dbReference type="RuleBase" id="RU000488"/>
    </source>
</evidence>